<dbReference type="SUPFAM" id="SSF46785">
    <property type="entry name" value="Winged helix' DNA-binding domain"/>
    <property type="match status" value="1"/>
</dbReference>
<dbReference type="KEGG" id="tbe:Trebr_1448"/>
<dbReference type="InterPro" id="IPR008920">
    <property type="entry name" value="TF_FadR/GntR_C"/>
</dbReference>
<dbReference type="InterPro" id="IPR036388">
    <property type="entry name" value="WH-like_DNA-bd_sf"/>
</dbReference>
<dbReference type="PRINTS" id="PR00035">
    <property type="entry name" value="HTHGNTR"/>
</dbReference>
<dbReference type="SMART" id="SM00345">
    <property type="entry name" value="HTH_GNTR"/>
    <property type="match status" value="1"/>
</dbReference>
<dbReference type="PANTHER" id="PTHR43537">
    <property type="entry name" value="TRANSCRIPTIONAL REGULATOR, GNTR FAMILY"/>
    <property type="match status" value="1"/>
</dbReference>
<dbReference type="Pfam" id="PF07729">
    <property type="entry name" value="FCD"/>
    <property type="match status" value="1"/>
</dbReference>
<dbReference type="STRING" id="906968.Trebr_1448"/>
<dbReference type="SMART" id="SM00895">
    <property type="entry name" value="FCD"/>
    <property type="match status" value="1"/>
</dbReference>
<dbReference type="RefSeq" id="WP_013758577.1">
    <property type="nucleotide sequence ID" value="NC_015500.1"/>
</dbReference>
<gene>
    <name evidence="5" type="ordered locus">Trebr_1448</name>
</gene>
<dbReference type="PROSITE" id="PS50949">
    <property type="entry name" value="HTH_GNTR"/>
    <property type="match status" value="1"/>
</dbReference>
<feature type="domain" description="HTH gntR-type" evidence="4">
    <location>
        <begin position="6"/>
        <end position="73"/>
    </location>
</feature>
<keyword evidence="1" id="KW-0805">Transcription regulation</keyword>
<name>F4LNN7_TREBD</name>
<dbReference type="SUPFAM" id="SSF48008">
    <property type="entry name" value="GntR ligand-binding domain-like"/>
    <property type="match status" value="1"/>
</dbReference>
<evidence type="ECO:0000313" key="5">
    <source>
        <dbReference type="EMBL" id="AEE16872.1"/>
    </source>
</evidence>
<dbReference type="InterPro" id="IPR000524">
    <property type="entry name" value="Tscrpt_reg_HTH_GntR"/>
</dbReference>
<dbReference type="EMBL" id="CP002696">
    <property type="protein sequence ID" value="AEE16872.1"/>
    <property type="molecule type" value="Genomic_DNA"/>
</dbReference>
<organism evidence="5 6">
    <name type="scientific">Treponema brennaborense (strain DSM 12168 / CIP 105900 / DD5/3)</name>
    <dbReference type="NCBI Taxonomy" id="906968"/>
    <lineage>
        <taxon>Bacteria</taxon>
        <taxon>Pseudomonadati</taxon>
        <taxon>Spirochaetota</taxon>
        <taxon>Spirochaetia</taxon>
        <taxon>Spirochaetales</taxon>
        <taxon>Treponemataceae</taxon>
        <taxon>Treponema</taxon>
    </lineage>
</organism>
<evidence type="ECO:0000259" key="4">
    <source>
        <dbReference type="PROSITE" id="PS50949"/>
    </source>
</evidence>
<keyword evidence="3" id="KW-0804">Transcription</keyword>
<dbReference type="GO" id="GO:0003700">
    <property type="term" value="F:DNA-binding transcription factor activity"/>
    <property type="evidence" value="ECO:0007669"/>
    <property type="project" value="InterPro"/>
</dbReference>
<proteinExistence type="predicted"/>
<dbReference type="eggNOG" id="COG1802">
    <property type="taxonomic scope" value="Bacteria"/>
</dbReference>
<evidence type="ECO:0000256" key="3">
    <source>
        <dbReference type="ARBA" id="ARBA00023163"/>
    </source>
</evidence>
<accession>F4LNN7</accession>
<dbReference type="Proteomes" id="UP000006546">
    <property type="component" value="Chromosome"/>
</dbReference>
<dbReference type="OrthoDB" id="362718at2"/>
<reference evidence="6" key="1">
    <citation type="submission" date="2011-04" db="EMBL/GenBank/DDBJ databases">
        <title>The complete genome of Treponema brennaborense DSM 12168.</title>
        <authorList>
            <person name="Lucas S."/>
            <person name="Han J."/>
            <person name="Lapidus A."/>
            <person name="Bruce D."/>
            <person name="Goodwin L."/>
            <person name="Pitluck S."/>
            <person name="Peters L."/>
            <person name="Kyrpides N."/>
            <person name="Mavromatis K."/>
            <person name="Ivanova N."/>
            <person name="Mikhailova N."/>
            <person name="Pagani I."/>
            <person name="Teshima H."/>
            <person name="Detter J.C."/>
            <person name="Tapia R."/>
            <person name="Han C."/>
            <person name="Land M."/>
            <person name="Hauser L."/>
            <person name="Markowitz V."/>
            <person name="Cheng J.-F."/>
            <person name="Hugenholtz P."/>
            <person name="Woyke T."/>
            <person name="Wu D."/>
            <person name="Gronow S."/>
            <person name="Wellnitz S."/>
            <person name="Brambilla E."/>
            <person name="Klenk H.-P."/>
            <person name="Eisen J.A."/>
        </authorList>
    </citation>
    <scope>NUCLEOTIDE SEQUENCE [LARGE SCALE GENOMIC DNA]</scope>
    <source>
        <strain evidence="6">DSM 12168 / CIP 105900 / DD5/3</strain>
    </source>
</reference>
<dbReference type="HOGENOM" id="CLU_017584_5_5_12"/>
<dbReference type="GO" id="GO:0003677">
    <property type="term" value="F:DNA binding"/>
    <property type="evidence" value="ECO:0007669"/>
    <property type="project" value="UniProtKB-KW"/>
</dbReference>
<keyword evidence="2" id="KW-0238">DNA-binding</keyword>
<dbReference type="Gene3D" id="1.20.120.530">
    <property type="entry name" value="GntR ligand-binding domain-like"/>
    <property type="match status" value="1"/>
</dbReference>
<evidence type="ECO:0000313" key="6">
    <source>
        <dbReference type="Proteomes" id="UP000006546"/>
    </source>
</evidence>
<dbReference type="PANTHER" id="PTHR43537:SF5">
    <property type="entry name" value="UXU OPERON TRANSCRIPTIONAL REGULATOR"/>
    <property type="match status" value="1"/>
</dbReference>
<keyword evidence="6" id="KW-1185">Reference proteome</keyword>
<dbReference type="CDD" id="cd07377">
    <property type="entry name" value="WHTH_GntR"/>
    <property type="match status" value="1"/>
</dbReference>
<dbReference type="InterPro" id="IPR011711">
    <property type="entry name" value="GntR_C"/>
</dbReference>
<sequence>MTKQEPSPHEAIYTDIQQRIRSGTYAPGEKLSETRLAEEFNCSRMPVREAFKHLEQDGLVSIQPKSGTYVRTYTADEIRNAIEIRAYLEALAFSLLIERDSDISPIRQYLDNMETYMQQEPFDLAAFGENHYLFHRELVIQSGNPLLVELYDKLHLNAVHKMFFSPMNKRDMAITHSEHKKIVTYIQEHNPKGEKFIILHLWNRKRNMLLQFAARQEI</sequence>
<dbReference type="Gene3D" id="1.10.10.10">
    <property type="entry name" value="Winged helix-like DNA-binding domain superfamily/Winged helix DNA-binding domain"/>
    <property type="match status" value="1"/>
</dbReference>
<protein>
    <submittedName>
        <fullName evidence="5">Transcriptional regulator, GntR family</fullName>
    </submittedName>
</protein>
<evidence type="ECO:0000256" key="2">
    <source>
        <dbReference type="ARBA" id="ARBA00023125"/>
    </source>
</evidence>
<dbReference type="Pfam" id="PF00392">
    <property type="entry name" value="GntR"/>
    <property type="match status" value="1"/>
</dbReference>
<dbReference type="AlphaFoldDB" id="F4LNN7"/>
<dbReference type="InterPro" id="IPR036390">
    <property type="entry name" value="WH_DNA-bd_sf"/>
</dbReference>
<evidence type="ECO:0000256" key="1">
    <source>
        <dbReference type="ARBA" id="ARBA00023015"/>
    </source>
</evidence>